<dbReference type="EMBL" id="JABCRI010000003">
    <property type="protein sequence ID" value="KAF8408971.1"/>
    <property type="molecule type" value="Genomic_DNA"/>
</dbReference>
<dbReference type="InterPro" id="IPR011961">
    <property type="entry name" value="RimM"/>
</dbReference>
<dbReference type="InterPro" id="IPR009000">
    <property type="entry name" value="Transl_B-barrel_sf"/>
</dbReference>
<evidence type="ECO:0000259" key="6">
    <source>
        <dbReference type="Pfam" id="PF24986"/>
    </source>
</evidence>
<evidence type="ECO:0000256" key="4">
    <source>
        <dbReference type="ARBA" id="ARBA00023186"/>
    </source>
</evidence>
<protein>
    <submittedName>
        <fullName evidence="7">Uncharacterized protein</fullName>
    </submittedName>
</protein>
<dbReference type="GO" id="GO:0043022">
    <property type="term" value="F:ribosome binding"/>
    <property type="evidence" value="ECO:0007669"/>
    <property type="project" value="InterPro"/>
</dbReference>
<evidence type="ECO:0000313" key="7">
    <source>
        <dbReference type="EMBL" id="KAF8408971.1"/>
    </source>
</evidence>
<dbReference type="OrthoDB" id="532420at2759"/>
<dbReference type="GO" id="GO:0006364">
    <property type="term" value="P:rRNA processing"/>
    <property type="evidence" value="ECO:0007669"/>
    <property type="project" value="UniProtKB-KW"/>
</dbReference>
<dbReference type="InterPro" id="IPR011033">
    <property type="entry name" value="PRC_barrel-like_sf"/>
</dbReference>
<comment type="caution">
    <text evidence="7">The sequence shown here is derived from an EMBL/GenBank/DDBJ whole genome shotgun (WGS) entry which is preliminary data.</text>
</comment>
<dbReference type="HAMAP" id="MF_00014">
    <property type="entry name" value="Ribosome_mat_RimM"/>
    <property type="match status" value="1"/>
</dbReference>
<keyword evidence="2" id="KW-0690">Ribosome biogenesis</keyword>
<evidence type="ECO:0000259" key="5">
    <source>
        <dbReference type="Pfam" id="PF01782"/>
    </source>
</evidence>
<dbReference type="OMA" id="TDFSEHR"/>
<dbReference type="Gene3D" id="2.40.30.60">
    <property type="entry name" value="RimM"/>
    <property type="match status" value="1"/>
</dbReference>
<keyword evidence="8" id="KW-1185">Reference proteome</keyword>
<dbReference type="SUPFAM" id="SSF50447">
    <property type="entry name" value="Translation proteins"/>
    <property type="match status" value="1"/>
</dbReference>
<keyword evidence="1" id="KW-0963">Cytoplasm</keyword>
<dbReference type="PANTHER" id="PTHR33692:SF1">
    <property type="entry name" value="RIBOSOME MATURATION FACTOR RIMM"/>
    <property type="match status" value="1"/>
</dbReference>
<dbReference type="NCBIfam" id="TIGR02273">
    <property type="entry name" value="16S_RimM"/>
    <property type="match status" value="1"/>
</dbReference>
<organism evidence="7 8">
    <name type="scientific">Tetracentron sinense</name>
    <name type="common">Spur-leaf</name>
    <dbReference type="NCBI Taxonomy" id="13715"/>
    <lineage>
        <taxon>Eukaryota</taxon>
        <taxon>Viridiplantae</taxon>
        <taxon>Streptophyta</taxon>
        <taxon>Embryophyta</taxon>
        <taxon>Tracheophyta</taxon>
        <taxon>Spermatophyta</taxon>
        <taxon>Magnoliopsida</taxon>
        <taxon>Trochodendrales</taxon>
        <taxon>Trochodendraceae</taxon>
        <taxon>Tetracentron</taxon>
    </lineage>
</organism>
<dbReference type="InterPro" id="IPR002676">
    <property type="entry name" value="RimM_N"/>
</dbReference>
<dbReference type="FunFam" id="2.30.30.240:FF:000002">
    <property type="entry name" value="Ribosome maturation factor rimM"/>
    <property type="match status" value="1"/>
</dbReference>
<evidence type="ECO:0000256" key="1">
    <source>
        <dbReference type="ARBA" id="ARBA00022490"/>
    </source>
</evidence>
<dbReference type="GO" id="GO:0005840">
    <property type="term" value="C:ribosome"/>
    <property type="evidence" value="ECO:0007669"/>
    <property type="project" value="InterPro"/>
</dbReference>
<dbReference type="AlphaFoldDB" id="A0A834ZKV5"/>
<reference evidence="7 8" key="1">
    <citation type="submission" date="2020-04" db="EMBL/GenBank/DDBJ databases">
        <title>Plant Genome Project.</title>
        <authorList>
            <person name="Zhang R.-G."/>
        </authorList>
    </citation>
    <scope>NUCLEOTIDE SEQUENCE [LARGE SCALE GENOMIC DNA]</scope>
    <source>
        <strain evidence="7">YNK0</strain>
        <tissue evidence="7">Leaf</tissue>
    </source>
</reference>
<feature type="domain" description="Ribosome maturation factor RimM PRC barrel" evidence="6">
    <location>
        <begin position="182"/>
        <end position="267"/>
    </location>
</feature>
<dbReference type="Proteomes" id="UP000655225">
    <property type="component" value="Unassembled WGS sequence"/>
</dbReference>
<accession>A0A834ZKV5</accession>
<dbReference type="InterPro" id="IPR036976">
    <property type="entry name" value="RimM_N_sf"/>
</dbReference>
<feature type="domain" description="RimM N-terminal" evidence="5">
    <location>
        <begin position="81"/>
        <end position="168"/>
    </location>
</feature>
<dbReference type="PANTHER" id="PTHR33692">
    <property type="entry name" value="RIBOSOME MATURATION FACTOR RIMM"/>
    <property type="match status" value="1"/>
</dbReference>
<sequence>MQSSSLLVSPTPLSPFSLLPTSQRVAALFRNRFKHSISDQSLTIVPSIYSQSYGHAVSHLHSTAIQEIVETSKDESEFIEIGYICNVHGLQGELRVKPSTDFPELRFAEPGRRWLRERISGKETVREVELVEGRGHSGQKSWIVSIGGIDTVEEAKQLVGSTLLVREEDRPALEEGEFYIPDLVGMRVILKDTGEPVGTVVNVFNSGASDLLQVMLNSDEKMNDGAGSSKSETGVSAPLVWVPFVEAIVPDVDMNRREMQITPPKGLLELNLRSDWRSKKERRQLVRPAPLSLSLSIYIYY</sequence>
<keyword evidence="3" id="KW-0698">rRNA processing</keyword>
<dbReference type="Gene3D" id="2.30.30.240">
    <property type="entry name" value="PRC-barrel domain"/>
    <property type="match status" value="1"/>
</dbReference>
<dbReference type="SUPFAM" id="SSF50346">
    <property type="entry name" value="PRC-barrel domain"/>
    <property type="match status" value="1"/>
</dbReference>
<name>A0A834ZKV5_TETSI</name>
<dbReference type="Pfam" id="PF24986">
    <property type="entry name" value="PRC_RimM"/>
    <property type="match status" value="1"/>
</dbReference>
<keyword evidence="4" id="KW-0143">Chaperone</keyword>
<evidence type="ECO:0000313" key="8">
    <source>
        <dbReference type="Proteomes" id="UP000655225"/>
    </source>
</evidence>
<dbReference type="InterPro" id="IPR056792">
    <property type="entry name" value="PRC_RimM"/>
</dbReference>
<dbReference type="Pfam" id="PF01782">
    <property type="entry name" value="RimM"/>
    <property type="match status" value="1"/>
</dbReference>
<proteinExistence type="inferred from homology"/>
<evidence type="ECO:0000256" key="2">
    <source>
        <dbReference type="ARBA" id="ARBA00022517"/>
    </source>
</evidence>
<evidence type="ECO:0000256" key="3">
    <source>
        <dbReference type="ARBA" id="ARBA00022552"/>
    </source>
</evidence>
<gene>
    <name evidence="7" type="ORF">HHK36_005041</name>
</gene>